<evidence type="ECO:0000256" key="5">
    <source>
        <dbReference type="ARBA" id="ARBA00022840"/>
    </source>
</evidence>
<dbReference type="GO" id="GO:0016787">
    <property type="term" value="F:hydrolase activity"/>
    <property type="evidence" value="ECO:0007669"/>
    <property type="project" value="UniProtKB-UniRule"/>
</dbReference>
<keyword evidence="2 12" id="KW-0547">Nucleotide-binding</keyword>
<evidence type="ECO:0000256" key="1">
    <source>
        <dbReference type="ARBA" id="ARBA00009922"/>
    </source>
</evidence>
<dbReference type="Gene3D" id="1.10.10.160">
    <property type="match status" value="1"/>
</dbReference>
<evidence type="ECO:0000313" key="15">
    <source>
        <dbReference type="Proteomes" id="UP000446768"/>
    </source>
</evidence>
<evidence type="ECO:0000256" key="3">
    <source>
        <dbReference type="ARBA" id="ARBA00022801"/>
    </source>
</evidence>
<evidence type="ECO:0000256" key="12">
    <source>
        <dbReference type="PROSITE-ProRule" id="PRU00560"/>
    </source>
</evidence>
<accession>A0A7X2LUC6</accession>
<protein>
    <recommendedName>
        <fullName evidence="9">DNA 3'-5' helicase</fullName>
        <ecNumber evidence="9">5.6.2.4</ecNumber>
    </recommendedName>
    <alternativeName>
        <fullName evidence="10">DNA 3'-5' helicase II</fullName>
    </alternativeName>
</protein>
<dbReference type="GO" id="GO:0043138">
    <property type="term" value="F:3'-5' DNA helicase activity"/>
    <property type="evidence" value="ECO:0007669"/>
    <property type="project" value="UniProtKB-EC"/>
</dbReference>
<feature type="binding site" evidence="12">
    <location>
        <begin position="35"/>
        <end position="42"/>
    </location>
    <ligand>
        <name>ATP</name>
        <dbReference type="ChEBI" id="CHEBI:30616"/>
    </ligand>
</feature>
<comment type="catalytic activity">
    <reaction evidence="8">
        <text>Couples ATP hydrolysis with the unwinding of duplex DNA by translocating in the 3'-5' direction.</text>
        <dbReference type="EC" id="5.6.2.4"/>
    </reaction>
</comment>
<evidence type="ECO:0000313" key="14">
    <source>
        <dbReference type="EMBL" id="MRV75510.1"/>
    </source>
</evidence>
<evidence type="ECO:0000256" key="4">
    <source>
        <dbReference type="ARBA" id="ARBA00022806"/>
    </source>
</evidence>
<evidence type="ECO:0000256" key="9">
    <source>
        <dbReference type="ARBA" id="ARBA00034808"/>
    </source>
</evidence>
<dbReference type="PROSITE" id="PS51198">
    <property type="entry name" value="UVRD_HELICASE_ATP_BIND"/>
    <property type="match status" value="1"/>
</dbReference>
<dbReference type="PANTHER" id="PTHR11070">
    <property type="entry name" value="UVRD / RECB / PCRA DNA HELICASE FAMILY MEMBER"/>
    <property type="match status" value="1"/>
</dbReference>
<dbReference type="InterPro" id="IPR027417">
    <property type="entry name" value="P-loop_NTPase"/>
</dbReference>
<keyword evidence="6" id="KW-0238">DNA-binding</keyword>
<evidence type="ECO:0000259" key="13">
    <source>
        <dbReference type="PROSITE" id="PS51198"/>
    </source>
</evidence>
<keyword evidence="4 12" id="KW-0347">Helicase</keyword>
<evidence type="ECO:0000256" key="8">
    <source>
        <dbReference type="ARBA" id="ARBA00034617"/>
    </source>
</evidence>
<keyword evidence="5 12" id="KW-0067">ATP-binding</keyword>
<keyword evidence="7" id="KW-0413">Isomerase</keyword>
<evidence type="ECO:0000256" key="7">
    <source>
        <dbReference type="ARBA" id="ARBA00023235"/>
    </source>
</evidence>
<evidence type="ECO:0000256" key="6">
    <source>
        <dbReference type="ARBA" id="ARBA00023125"/>
    </source>
</evidence>
<dbReference type="Proteomes" id="UP000446768">
    <property type="component" value="Unassembled WGS sequence"/>
</dbReference>
<dbReference type="EMBL" id="WKJJ01000021">
    <property type="protein sequence ID" value="MRV75510.1"/>
    <property type="molecule type" value="Genomic_DNA"/>
</dbReference>
<organism evidence="14 15">
    <name type="scientific">Pseudoduganella rivuli</name>
    <dbReference type="NCBI Taxonomy" id="2666085"/>
    <lineage>
        <taxon>Bacteria</taxon>
        <taxon>Pseudomonadati</taxon>
        <taxon>Pseudomonadota</taxon>
        <taxon>Betaproteobacteria</taxon>
        <taxon>Burkholderiales</taxon>
        <taxon>Oxalobacteraceae</taxon>
        <taxon>Telluria group</taxon>
        <taxon>Pseudoduganella</taxon>
    </lineage>
</organism>
<proteinExistence type="inferred from homology"/>
<dbReference type="PANTHER" id="PTHR11070:SF2">
    <property type="entry name" value="ATP-DEPENDENT DNA HELICASE SRS2"/>
    <property type="match status" value="1"/>
</dbReference>
<dbReference type="Pfam" id="PF18974">
    <property type="entry name" value="DUF5710"/>
    <property type="match status" value="1"/>
</dbReference>
<dbReference type="SUPFAM" id="SSF52540">
    <property type="entry name" value="P-loop containing nucleoside triphosphate hydrolases"/>
    <property type="match status" value="1"/>
</dbReference>
<dbReference type="GO" id="GO:0003677">
    <property type="term" value="F:DNA binding"/>
    <property type="evidence" value="ECO:0007669"/>
    <property type="project" value="UniProtKB-KW"/>
</dbReference>
<evidence type="ECO:0000256" key="2">
    <source>
        <dbReference type="ARBA" id="ARBA00022741"/>
    </source>
</evidence>
<dbReference type="Pfam" id="PF00580">
    <property type="entry name" value="UvrD-helicase"/>
    <property type="match status" value="1"/>
</dbReference>
<keyword evidence="3 12" id="KW-0378">Hydrolase</keyword>
<evidence type="ECO:0000256" key="11">
    <source>
        <dbReference type="ARBA" id="ARBA00048988"/>
    </source>
</evidence>
<dbReference type="Pfam" id="PF13361">
    <property type="entry name" value="UvrD_C"/>
    <property type="match status" value="1"/>
</dbReference>
<evidence type="ECO:0000256" key="10">
    <source>
        <dbReference type="ARBA" id="ARBA00034923"/>
    </source>
</evidence>
<name>A0A7X2LUC6_9BURK</name>
<comment type="similarity">
    <text evidence="1">Belongs to the helicase family. UvrD subfamily.</text>
</comment>
<dbReference type="Gene3D" id="1.10.486.10">
    <property type="entry name" value="PCRA, domain 4"/>
    <property type="match status" value="1"/>
</dbReference>
<gene>
    <name evidence="14" type="ORF">GJ700_27695</name>
</gene>
<dbReference type="InterPro" id="IPR014016">
    <property type="entry name" value="UvrD-like_ATP-bd"/>
</dbReference>
<dbReference type="GO" id="GO:0000725">
    <property type="term" value="P:recombinational repair"/>
    <property type="evidence" value="ECO:0007669"/>
    <property type="project" value="TreeGrafter"/>
</dbReference>
<keyword evidence="15" id="KW-1185">Reference proteome</keyword>
<feature type="domain" description="UvrD-like helicase ATP-binding" evidence="13">
    <location>
        <begin position="14"/>
        <end position="313"/>
    </location>
</feature>
<dbReference type="AlphaFoldDB" id="A0A7X2LUC6"/>
<comment type="catalytic activity">
    <reaction evidence="11">
        <text>ATP + H2O = ADP + phosphate + H(+)</text>
        <dbReference type="Rhea" id="RHEA:13065"/>
        <dbReference type="ChEBI" id="CHEBI:15377"/>
        <dbReference type="ChEBI" id="CHEBI:15378"/>
        <dbReference type="ChEBI" id="CHEBI:30616"/>
        <dbReference type="ChEBI" id="CHEBI:43474"/>
        <dbReference type="ChEBI" id="CHEBI:456216"/>
        <dbReference type="EC" id="5.6.2.4"/>
    </reaction>
</comment>
<dbReference type="InterPro" id="IPR043764">
    <property type="entry name" value="DUF5710"/>
</dbReference>
<reference evidence="14 15" key="1">
    <citation type="submission" date="2019-11" db="EMBL/GenBank/DDBJ databases">
        <title>Novel species isolated from a subtropical stream in China.</title>
        <authorList>
            <person name="Lu H."/>
        </authorList>
    </citation>
    <scope>NUCLEOTIDE SEQUENCE [LARGE SCALE GENOMIC DNA]</scope>
    <source>
        <strain evidence="14 15">FT92W</strain>
    </source>
</reference>
<comment type="caution">
    <text evidence="14">The sequence shown here is derived from an EMBL/GenBank/DDBJ whole genome shotgun (WGS) entry which is preliminary data.</text>
</comment>
<dbReference type="RefSeq" id="WP_154380127.1">
    <property type="nucleotide sequence ID" value="NZ_WKJJ01000021.1"/>
</dbReference>
<dbReference type="GO" id="GO:0005524">
    <property type="term" value="F:ATP binding"/>
    <property type="evidence" value="ECO:0007669"/>
    <property type="project" value="UniProtKB-UniRule"/>
</dbReference>
<sequence length="712" mass="78496">MTDTTAPRFHPQGLIPTQEQAAIQQAQNRISLVAANAGAAKTTTLALRIGEALARRLPPEQVLALTFTPEARDVLRQRLLDIGIPYGLASAVRVATFEDFAQQTLADLENGDVPLLRHLRDMKPWLLEALSRVGERYLGKVEYLDIRTHNIALSQAIDAQLALKATMLLDSVDVEYVGVEEAAEILKTPLADYLAAIEYETLRSDSDGSAQFRGPYDATYDLARLLQQAPEAAGSLPRYRVVVCDELHDLNEAGYRILSALLAQPDCWFVGAGDKDQVIHSKLGASGEFMESRFARDFGNVKQYPLTITWRHGPHLALAMAAFKSKTVQSGLPLHTEIRQAHYADAAACGDKIVAAIKAWKKDGYPIDGCTVLLRDRHQAIAVEQALMHAKIGYRTPPMAGYLQRDEILFLRGMMAIALKDLAAVKSQDVRMAIVEALAVFGEVEHSHEQLEQAKRDIAKHPQLLDGFYERYLDNGSNIGRAGPIKAAIERAATFGPDSPAHEALRAVCDTMNLEQAARRIFVRPHDAQAVAKSIAGFIAAAQASGHTLAGFWQELNAAEAFAGRKREKDVVTIDYAVNAKGKEYEHVILPFLEAGEFPAALADAREEDNLFYVAATRAKMRLTLLAPDDAERRSPYVARLRLAANSAAADQAIARNEADARGKAPARHYLSATIHEAQQVKALGAKFDWPRKAWYVEPGMDLEPFRRWLQH</sequence>
<dbReference type="Gene3D" id="3.40.50.300">
    <property type="entry name" value="P-loop containing nucleotide triphosphate hydrolases"/>
    <property type="match status" value="2"/>
</dbReference>
<dbReference type="EC" id="5.6.2.4" evidence="9"/>
<dbReference type="InterPro" id="IPR013986">
    <property type="entry name" value="DExx_box_DNA_helicase_dom_sf"/>
</dbReference>
<dbReference type="InterPro" id="IPR000212">
    <property type="entry name" value="DNA_helicase_UvrD/REP"/>
</dbReference>
<dbReference type="InterPro" id="IPR014017">
    <property type="entry name" value="DNA_helicase_UvrD-like_C"/>
</dbReference>